<evidence type="ECO:0000313" key="1">
    <source>
        <dbReference type="EMBL" id="CAD5336170.1"/>
    </source>
</evidence>
<organism evidence="1 2">
    <name type="scientific">Arabidopsis thaliana</name>
    <name type="common">Mouse-ear cress</name>
    <dbReference type="NCBI Taxonomy" id="3702"/>
    <lineage>
        <taxon>Eukaryota</taxon>
        <taxon>Viridiplantae</taxon>
        <taxon>Streptophyta</taxon>
        <taxon>Embryophyta</taxon>
        <taxon>Tracheophyta</taxon>
        <taxon>Spermatophyta</taxon>
        <taxon>Magnoliopsida</taxon>
        <taxon>eudicotyledons</taxon>
        <taxon>Gunneridae</taxon>
        <taxon>Pentapetalae</taxon>
        <taxon>rosids</taxon>
        <taxon>malvids</taxon>
        <taxon>Brassicales</taxon>
        <taxon>Brassicaceae</taxon>
        <taxon>Camelineae</taxon>
        <taxon>Arabidopsis</taxon>
    </lineage>
</organism>
<dbReference type="AlphaFoldDB" id="A0A7G2FMJ9"/>
<name>A0A7G2FMJ9_ARATH</name>
<keyword evidence="1" id="KW-0496">Mitochondrion</keyword>
<dbReference type="Proteomes" id="UP000516314">
    <property type="component" value="Mitochondrion MT"/>
</dbReference>
<accession>A0A7G2FMJ9</accession>
<protein>
    <submittedName>
        <fullName evidence="1">(thale cress) hypothetical protein</fullName>
    </submittedName>
</protein>
<reference evidence="1 2" key="1">
    <citation type="submission" date="2020-09" db="EMBL/GenBank/DDBJ databases">
        <authorList>
            <person name="Ashkenazy H."/>
        </authorList>
    </citation>
    <scope>NUCLEOTIDE SEQUENCE [LARGE SCALE GENOMIC DNA]</scope>
    <source>
        <strain evidence="2">cv. Cdm-0</strain>
    </source>
</reference>
<geneLocation type="mitochondrion" evidence="1"/>
<proteinExistence type="predicted"/>
<sequence>MELSSEPVLSSTKPPVKASFPSVSVKASVVELPGVSSTPTTRESEDGSFTDPVTLSYPVVSYGMVSASSTPTRST</sequence>
<dbReference type="EMBL" id="LR881472">
    <property type="protein sequence ID" value="CAD5336170.1"/>
    <property type="molecule type" value="Genomic_DNA"/>
</dbReference>
<gene>
    <name evidence="1" type="ORF">AT9943_LOCUS23379</name>
</gene>
<evidence type="ECO:0000313" key="2">
    <source>
        <dbReference type="Proteomes" id="UP000516314"/>
    </source>
</evidence>